<proteinExistence type="inferred from homology"/>
<dbReference type="InterPro" id="IPR057326">
    <property type="entry name" value="KR_dom"/>
</dbReference>
<comment type="caution">
    <text evidence="5">The sequence shown here is derived from an EMBL/GenBank/DDBJ whole genome shotgun (WGS) entry which is preliminary data.</text>
</comment>
<dbReference type="Proteomes" id="UP000824189">
    <property type="component" value="Unassembled WGS sequence"/>
</dbReference>
<dbReference type="SMART" id="SM00822">
    <property type="entry name" value="PKS_KR"/>
    <property type="match status" value="1"/>
</dbReference>
<evidence type="ECO:0000256" key="3">
    <source>
        <dbReference type="SAM" id="MobiDB-lite"/>
    </source>
</evidence>
<dbReference type="PRINTS" id="PR00081">
    <property type="entry name" value="GDHRDH"/>
</dbReference>
<evidence type="ECO:0000256" key="1">
    <source>
        <dbReference type="ARBA" id="ARBA00006484"/>
    </source>
</evidence>
<dbReference type="GO" id="GO:0016020">
    <property type="term" value="C:membrane"/>
    <property type="evidence" value="ECO:0007669"/>
    <property type="project" value="TreeGrafter"/>
</dbReference>
<organism evidence="5 6">
    <name type="scientific">Candidatus Corynebacterium gallistercoris</name>
    <dbReference type="NCBI Taxonomy" id="2838530"/>
    <lineage>
        <taxon>Bacteria</taxon>
        <taxon>Bacillati</taxon>
        <taxon>Actinomycetota</taxon>
        <taxon>Actinomycetes</taxon>
        <taxon>Mycobacteriales</taxon>
        <taxon>Corynebacteriaceae</taxon>
        <taxon>Corynebacterium</taxon>
    </lineage>
</organism>
<name>A0A9D1RWL9_9CORY</name>
<dbReference type="GO" id="GO:0016491">
    <property type="term" value="F:oxidoreductase activity"/>
    <property type="evidence" value="ECO:0007669"/>
    <property type="project" value="UniProtKB-KW"/>
</dbReference>
<evidence type="ECO:0000313" key="6">
    <source>
        <dbReference type="Proteomes" id="UP000824189"/>
    </source>
</evidence>
<feature type="region of interest" description="Disordered" evidence="3">
    <location>
        <begin position="80"/>
        <end position="102"/>
    </location>
</feature>
<dbReference type="PANTHER" id="PTHR44196">
    <property type="entry name" value="DEHYDROGENASE/REDUCTASE SDR FAMILY MEMBER 7B"/>
    <property type="match status" value="1"/>
</dbReference>
<evidence type="ECO:0000313" key="5">
    <source>
        <dbReference type="EMBL" id="HIW95049.1"/>
    </source>
</evidence>
<dbReference type="AlphaFoldDB" id="A0A9D1RWL9"/>
<evidence type="ECO:0000256" key="2">
    <source>
        <dbReference type="ARBA" id="ARBA00023002"/>
    </source>
</evidence>
<dbReference type="PROSITE" id="PS00061">
    <property type="entry name" value="ADH_SHORT"/>
    <property type="match status" value="1"/>
</dbReference>
<dbReference type="EMBL" id="DXFZ01000010">
    <property type="protein sequence ID" value="HIW95049.1"/>
    <property type="molecule type" value="Genomic_DNA"/>
</dbReference>
<dbReference type="InterPro" id="IPR002347">
    <property type="entry name" value="SDR_fam"/>
</dbReference>
<dbReference type="SUPFAM" id="SSF51735">
    <property type="entry name" value="NAD(P)-binding Rossmann-fold domains"/>
    <property type="match status" value="1"/>
</dbReference>
<protein>
    <submittedName>
        <fullName evidence="5">SDR family oxidoreductase</fullName>
    </submittedName>
</protein>
<gene>
    <name evidence="5" type="ORF">H9867_00960</name>
</gene>
<comment type="similarity">
    <text evidence="1">Belongs to the short-chain dehydrogenases/reductases (SDR) family.</text>
</comment>
<evidence type="ECO:0000259" key="4">
    <source>
        <dbReference type="SMART" id="SM00822"/>
    </source>
</evidence>
<feature type="compositionally biased region" description="Low complexity" evidence="3">
    <location>
        <begin position="84"/>
        <end position="98"/>
    </location>
</feature>
<dbReference type="NCBIfam" id="NF006073">
    <property type="entry name" value="PRK08219.1"/>
    <property type="match status" value="1"/>
</dbReference>
<dbReference type="Gene3D" id="3.40.50.720">
    <property type="entry name" value="NAD(P)-binding Rossmann-like Domain"/>
    <property type="match status" value="1"/>
</dbReference>
<dbReference type="InterPro" id="IPR020904">
    <property type="entry name" value="Sc_DH/Rdtase_CS"/>
</dbReference>
<reference evidence="5" key="1">
    <citation type="journal article" date="2021" name="PeerJ">
        <title>Extensive microbial diversity within the chicken gut microbiome revealed by metagenomics and culture.</title>
        <authorList>
            <person name="Gilroy R."/>
            <person name="Ravi A."/>
            <person name="Getino M."/>
            <person name="Pursley I."/>
            <person name="Horton D.L."/>
            <person name="Alikhan N.F."/>
            <person name="Baker D."/>
            <person name="Gharbi K."/>
            <person name="Hall N."/>
            <person name="Watson M."/>
            <person name="Adriaenssens E.M."/>
            <person name="Foster-Nyarko E."/>
            <person name="Jarju S."/>
            <person name="Secka A."/>
            <person name="Antonio M."/>
            <person name="Oren A."/>
            <person name="Chaudhuri R.R."/>
            <person name="La Ragione R."/>
            <person name="Hildebrand F."/>
            <person name="Pallen M.J."/>
        </authorList>
    </citation>
    <scope>NUCLEOTIDE SEQUENCE</scope>
    <source>
        <strain evidence="5">4376</strain>
    </source>
</reference>
<dbReference type="Pfam" id="PF00106">
    <property type="entry name" value="adh_short"/>
    <property type="match status" value="2"/>
</dbReference>
<feature type="domain" description="Ketoreductase" evidence="4">
    <location>
        <begin position="8"/>
        <end position="208"/>
    </location>
</feature>
<keyword evidence="2" id="KW-0560">Oxidoreductase</keyword>
<dbReference type="PANTHER" id="PTHR44196:SF1">
    <property type="entry name" value="DEHYDROGENASE_REDUCTASE SDR FAMILY MEMBER 7B"/>
    <property type="match status" value="1"/>
</dbReference>
<sequence>MSSTNRTKIALITGGTRGIGRAIADKLAPDHHLIIVGSSDSTHDTAAELNAQGHSAQGLALDLADTGAIAAVVQELRVERSAVQTPHQQDQHTPSQPQQDHHPLTHLDALVHSAGVIAHDPVTETTPDQWQHAFDVNLFAVAELTRQLLPQLRAAHGTVVAINSGAGQFSGAGFGPYAATKFALRAYADALREEHRNEFRVTSIHPGKVDSDMQVSIQSARGNTYDESQFLRADSVAKAVRFAIDATDDAMVESLTIRPANGN</sequence>
<accession>A0A9D1RWL9</accession>
<reference evidence="5" key="2">
    <citation type="submission" date="2021-04" db="EMBL/GenBank/DDBJ databases">
        <authorList>
            <person name="Gilroy R."/>
        </authorList>
    </citation>
    <scope>NUCLEOTIDE SEQUENCE</scope>
    <source>
        <strain evidence="5">4376</strain>
    </source>
</reference>
<dbReference type="InterPro" id="IPR036291">
    <property type="entry name" value="NAD(P)-bd_dom_sf"/>
</dbReference>